<dbReference type="OrthoDB" id="3267646at2"/>
<dbReference type="EMBL" id="MVHS01000019">
    <property type="protein sequence ID" value="ORA70711.1"/>
    <property type="molecule type" value="Genomic_DNA"/>
</dbReference>
<gene>
    <name evidence="2" type="ORF">BST26_10275</name>
</gene>
<keyword evidence="3" id="KW-1185">Reference proteome</keyword>
<keyword evidence="1" id="KW-0472">Membrane</keyword>
<keyword evidence="1" id="KW-1133">Transmembrane helix</keyword>
<evidence type="ECO:0008006" key="4">
    <source>
        <dbReference type="Google" id="ProtNLM"/>
    </source>
</evidence>
<dbReference type="PANTHER" id="PTHR36974">
    <property type="entry name" value="MEMBRANE PROTEIN-RELATED"/>
    <property type="match status" value="1"/>
</dbReference>
<dbReference type="RefSeq" id="WP_083030745.1">
    <property type="nucleotide sequence ID" value="NZ_AP022618.1"/>
</dbReference>
<dbReference type="STRING" id="444597.BST26_10275"/>
<protein>
    <recommendedName>
        <fullName evidence="4">DoxX family protein</fullName>
    </recommendedName>
</protein>
<proteinExistence type="predicted"/>
<dbReference type="PANTHER" id="PTHR36974:SF1">
    <property type="entry name" value="DOXX FAMILY MEMBRANE PROTEIN"/>
    <property type="match status" value="1"/>
</dbReference>
<organism evidence="2 3">
    <name type="scientific">Mycolicibacterium insubricum</name>
    <dbReference type="NCBI Taxonomy" id="444597"/>
    <lineage>
        <taxon>Bacteria</taxon>
        <taxon>Bacillati</taxon>
        <taxon>Actinomycetota</taxon>
        <taxon>Actinomycetes</taxon>
        <taxon>Mycobacteriales</taxon>
        <taxon>Mycobacteriaceae</taxon>
        <taxon>Mycolicibacterium</taxon>
    </lineage>
</organism>
<keyword evidence="1" id="KW-0812">Transmembrane</keyword>
<sequence>MTLPVSRTDAPDTSRLALGMAGALTLMGVLHFLIPKRFDEIVPEQLPGGQRFYTYASGVAELGTAALLAAPATRRQGGLVATLLFLGVYPANINMAVQWRDKPLPMRLIALGRLPMQLPMILAALRVWRHS</sequence>
<dbReference type="AlphaFoldDB" id="A0A1X0DE90"/>
<feature type="transmembrane region" description="Helical" evidence="1">
    <location>
        <begin position="16"/>
        <end position="34"/>
    </location>
</feature>
<feature type="transmembrane region" description="Helical" evidence="1">
    <location>
        <begin position="109"/>
        <end position="128"/>
    </location>
</feature>
<feature type="transmembrane region" description="Helical" evidence="1">
    <location>
        <begin position="78"/>
        <end position="97"/>
    </location>
</feature>
<name>A0A1X0DE90_9MYCO</name>
<dbReference type="Proteomes" id="UP000192801">
    <property type="component" value="Unassembled WGS sequence"/>
</dbReference>
<evidence type="ECO:0000313" key="3">
    <source>
        <dbReference type="Proteomes" id="UP000192801"/>
    </source>
</evidence>
<comment type="caution">
    <text evidence="2">The sequence shown here is derived from an EMBL/GenBank/DDBJ whole genome shotgun (WGS) entry which is preliminary data.</text>
</comment>
<accession>A0A1X0DE90</accession>
<evidence type="ECO:0000256" key="1">
    <source>
        <dbReference type="SAM" id="Phobius"/>
    </source>
</evidence>
<reference evidence="2 3" key="1">
    <citation type="submission" date="2016-12" db="EMBL/GenBank/DDBJ databases">
        <title>The new phylogeny of genus Mycobacterium.</title>
        <authorList>
            <person name="Tortoli E."/>
            <person name="Trovato A."/>
            <person name="Cirillo D.M."/>
        </authorList>
    </citation>
    <scope>NUCLEOTIDE SEQUENCE [LARGE SCALE GENOMIC DNA]</scope>
    <source>
        <strain evidence="2 3">DSM 45130</strain>
    </source>
</reference>
<feature type="transmembrane region" description="Helical" evidence="1">
    <location>
        <begin position="55"/>
        <end position="72"/>
    </location>
</feature>
<evidence type="ECO:0000313" key="2">
    <source>
        <dbReference type="EMBL" id="ORA70711.1"/>
    </source>
</evidence>